<protein>
    <submittedName>
        <fullName evidence="1">Uncharacterized protein</fullName>
    </submittedName>
</protein>
<dbReference type="RefSeq" id="WP_349639639.1">
    <property type="nucleotide sequence ID" value="NZ_CP090958.1"/>
</dbReference>
<evidence type="ECO:0000313" key="2">
    <source>
        <dbReference type="Proteomes" id="UP001209083"/>
    </source>
</evidence>
<accession>A0ABY8QV15</accession>
<evidence type="ECO:0000313" key="1">
    <source>
        <dbReference type="EMBL" id="WGW12833.1"/>
    </source>
</evidence>
<organism evidence="1 2">
    <name type="scientific">Saxibacter everestensis</name>
    <dbReference type="NCBI Taxonomy" id="2909229"/>
    <lineage>
        <taxon>Bacteria</taxon>
        <taxon>Bacillati</taxon>
        <taxon>Actinomycetota</taxon>
        <taxon>Actinomycetes</taxon>
        <taxon>Micrococcales</taxon>
        <taxon>Brevibacteriaceae</taxon>
        <taxon>Saxibacter</taxon>
    </lineage>
</organism>
<keyword evidence="2" id="KW-1185">Reference proteome</keyword>
<dbReference type="EMBL" id="CP090958">
    <property type="protein sequence ID" value="WGW12833.1"/>
    <property type="molecule type" value="Genomic_DNA"/>
</dbReference>
<name>A0ABY8QV15_9MICO</name>
<dbReference type="Proteomes" id="UP001209083">
    <property type="component" value="Chromosome"/>
</dbReference>
<sequence>MTARPESRRFPDRQPSILAVCDSDSYLKWGCATLDALPADWRRDVLLLRTPILPTGAQIAAATTGTFQQDKPTAVIERARLGAELARRGPDLVLAAATGPVAEQILVSAARIEHRPALVTGLPGVALPATFKALRYRSLSDAFITHSYAEQRQFRERAASLQLPVDILLSRLPFLTADVDHANFPQGDAPAPDRVVFAAQAKVPVAVADREKILLSLAACKRRSPSTDVDIKLRARPGEAQTHLEHHPYDELWTHLARRGEVRGDELRFVDGPMSAHLGEGTVLATVSSTAALEAIDAQLPVQIVDDFGVNDEMLNTPFIGSGCVGSLADLAAGRFRYAAREWLGENYFHPADSKLQDAFERLAASSRTGALPETASRVRKLRIRRVRAEIRTALPAPAVRLVRRLQSGYRAATTP</sequence>
<gene>
    <name evidence="1" type="ORF">LWF01_03395</name>
</gene>
<dbReference type="Pfam" id="PF20471">
    <property type="entry name" value="DUF6716"/>
    <property type="match status" value="1"/>
</dbReference>
<proteinExistence type="predicted"/>
<reference evidence="1 2" key="1">
    <citation type="submission" date="2023-05" db="EMBL/GenBank/DDBJ databases">
        <title>Lithophilousrod everest ZFBP1038 complete genpme.</title>
        <authorList>
            <person name="Tian M."/>
        </authorList>
    </citation>
    <scope>NUCLEOTIDE SEQUENCE [LARGE SCALE GENOMIC DNA]</scope>
    <source>
        <strain evidence="1 2">ZFBP1038</strain>
    </source>
</reference>
<dbReference type="InterPro" id="IPR046561">
    <property type="entry name" value="DUF6716"/>
</dbReference>